<evidence type="ECO:0000256" key="1">
    <source>
        <dbReference type="SAM" id="MobiDB-lite"/>
    </source>
</evidence>
<dbReference type="SUPFAM" id="SSF46626">
    <property type="entry name" value="Cytochrome c"/>
    <property type="match status" value="1"/>
</dbReference>
<dbReference type="AlphaFoldDB" id="A0A160FPG6"/>
<dbReference type="EMBL" id="CP014578">
    <property type="protein sequence ID" value="ANB74258.1"/>
    <property type="molecule type" value="Genomic_DNA"/>
</dbReference>
<evidence type="ECO:0000313" key="2">
    <source>
        <dbReference type="EMBL" id="ANB74258.1"/>
    </source>
</evidence>
<accession>A0A160FPG6</accession>
<dbReference type="GO" id="GO:0009055">
    <property type="term" value="F:electron transfer activity"/>
    <property type="evidence" value="ECO:0007669"/>
    <property type="project" value="InterPro"/>
</dbReference>
<name>A0A160FPG6_9BURK</name>
<evidence type="ECO:0008006" key="4">
    <source>
        <dbReference type="Google" id="ProtNLM"/>
    </source>
</evidence>
<protein>
    <recommendedName>
        <fullName evidence="4">Cytochrome c domain-containing protein</fullName>
    </recommendedName>
</protein>
<dbReference type="InterPro" id="IPR036909">
    <property type="entry name" value="Cyt_c-like_dom_sf"/>
</dbReference>
<dbReference type="STRING" id="1804984.AYM40_19220"/>
<dbReference type="Proteomes" id="UP000076852">
    <property type="component" value="Chromosome 1"/>
</dbReference>
<dbReference type="Gene3D" id="1.10.760.10">
    <property type="entry name" value="Cytochrome c-like domain"/>
    <property type="match status" value="1"/>
</dbReference>
<feature type="region of interest" description="Disordered" evidence="1">
    <location>
        <begin position="76"/>
        <end position="99"/>
    </location>
</feature>
<sequence length="99" mass="11161">MAPVFTDPDKAFAQAMYAIERFELEDPSFHPYTSKFDDCFDVKLQLTAHWLRGKKLFDNPADGNCASCHIDRSGVGGSHPLFRRLQLPGPRRAAHSSPR</sequence>
<evidence type="ECO:0000313" key="3">
    <source>
        <dbReference type="Proteomes" id="UP000076852"/>
    </source>
</evidence>
<reference evidence="2 3" key="1">
    <citation type="journal article" date="2016" name="Gene">
        <title>PacBio SMRT assembly of a complex multi-replicon genome reveals chlorocatechol degradative operon in a region of genome plasticity.</title>
        <authorList>
            <person name="Ricker N."/>
            <person name="Shen S.Y."/>
            <person name="Goordial J."/>
            <person name="Jin S."/>
            <person name="Fulthorpe R.R."/>
        </authorList>
    </citation>
    <scope>NUCLEOTIDE SEQUENCE [LARGE SCALE GENOMIC DNA]</scope>
    <source>
        <strain evidence="2 3">OLGA172</strain>
    </source>
</reference>
<dbReference type="KEGG" id="buz:AYM40_19220"/>
<proteinExistence type="predicted"/>
<gene>
    <name evidence="2" type="ORF">AYM40_19220</name>
</gene>
<organism evidence="2 3">
    <name type="scientific">Paraburkholderia phytofirmans OLGA172</name>
    <dbReference type="NCBI Taxonomy" id="1417228"/>
    <lineage>
        <taxon>Bacteria</taxon>
        <taxon>Pseudomonadati</taxon>
        <taxon>Pseudomonadota</taxon>
        <taxon>Betaproteobacteria</taxon>
        <taxon>Burkholderiales</taxon>
        <taxon>Burkholderiaceae</taxon>
        <taxon>Paraburkholderia</taxon>
    </lineage>
</organism>
<dbReference type="GO" id="GO:0020037">
    <property type="term" value="F:heme binding"/>
    <property type="evidence" value="ECO:0007669"/>
    <property type="project" value="InterPro"/>
</dbReference>
<keyword evidence="3" id="KW-1185">Reference proteome</keyword>